<name>A0A150GFD8_GONPE</name>
<dbReference type="InterPro" id="IPR000782">
    <property type="entry name" value="FAS1_domain"/>
</dbReference>
<dbReference type="Proteomes" id="UP000075714">
    <property type="component" value="Unassembled WGS sequence"/>
</dbReference>
<dbReference type="PANTHER" id="PTHR10900:SF77">
    <property type="entry name" value="FI19380P1"/>
    <property type="match status" value="1"/>
</dbReference>
<dbReference type="OrthoDB" id="286301at2759"/>
<evidence type="ECO:0000313" key="3">
    <source>
        <dbReference type="EMBL" id="KXZ48571.1"/>
    </source>
</evidence>
<keyword evidence="1" id="KW-0732">Signal</keyword>
<dbReference type="AlphaFoldDB" id="A0A150GFD8"/>
<sequence>MTGRLAALTVLVVVAWPGAAVSGQPANGGSGSGSNIAAEQQAAVTGGPSAAAAASPKAYICADPDLSTLCRILEAAGGGSVIRRGATQLSSPSSTDTIFAPTNQAFAQDAQKLADFFGVSSLGALDTSPQSADRLLQHLVISGQAITSRAFNDGAKYTSLLGDELELKVLKGTDGFYVESDETRAAILQADILAGRAVVHKVDQVPLPDNFL</sequence>
<comment type="caution">
    <text evidence="3">The sequence shown here is derived from an EMBL/GenBank/DDBJ whole genome shotgun (WGS) entry which is preliminary data.</text>
</comment>
<dbReference type="EMBL" id="LSYV01000027">
    <property type="protein sequence ID" value="KXZ48571.1"/>
    <property type="molecule type" value="Genomic_DNA"/>
</dbReference>
<dbReference type="Gene3D" id="2.30.180.10">
    <property type="entry name" value="FAS1 domain"/>
    <property type="match status" value="1"/>
</dbReference>
<reference evidence="4" key="1">
    <citation type="journal article" date="2016" name="Nat. Commun.">
        <title>The Gonium pectorale genome demonstrates co-option of cell cycle regulation during the evolution of multicellularity.</title>
        <authorList>
            <person name="Hanschen E.R."/>
            <person name="Marriage T.N."/>
            <person name="Ferris P.J."/>
            <person name="Hamaji T."/>
            <person name="Toyoda A."/>
            <person name="Fujiyama A."/>
            <person name="Neme R."/>
            <person name="Noguchi H."/>
            <person name="Minakuchi Y."/>
            <person name="Suzuki M."/>
            <person name="Kawai-Toyooka H."/>
            <person name="Smith D.R."/>
            <person name="Sparks H."/>
            <person name="Anderson J."/>
            <person name="Bakaric R."/>
            <person name="Luria V."/>
            <person name="Karger A."/>
            <person name="Kirschner M.W."/>
            <person name="Durand P.M."/>
            <person name="Michod R.E."/>
            <person name="Nozaki H."/>
            <person name="Olson B.J."/>
        </authorList>
    </citation>
    <scope>NUCLEOTIDE SEQUENCE [LARGE SCALE GENOMIC DNA]</scope>
    <source>
        <strain evidence="4">NIES-2863</strain>
    </source>
</reference>
<dbReference type="InterPro" id="IPR036378">
    <property type="entry name" value="FAS1_dom_sf"/>
</dbReference>
<dbReference type="PROSITE" id="PS50213">
    <property type="entry name" value="FAS1"/>
    <property type="match status" value="1"/>
</dbReference>
<evidence type="ECO:0000313" key="4">
    <source>
        <dbReference type="Proteomes" id="UP000075714"/>
    </source>
</evidence>
<dbReference type="InterPro" id="IPR050904">
    <property type="entry name" value="Adhesion/Biosynth-related"/>
</dbReference>
<proteinExistence type="predicted"/>
<feature type="chain" id="PRO_5007562046" description="FAS1 domain-containing protein" evidence="1">
    <location>
        <begin position="24"/>
        <end position="212"/>
    </location>
</feature>
<keyword evidence="4" id="KW-1185">Reference proteome</keyword>
<feature type="signal peptide" evidence="1">
    <location>
        <begin position="1"/>
        <end position="23"/>
    </location>
</feature>
<dbReference type="SUPFAM" id="SSF82153">
    <property type="entry name" value="FAS1 domain"/>
    <property type="match status" value="1"/>
</dbReference>
<accession>A0A150GFD8</accession>
<protein>
    <recommendedName>
        <fullName evidence="2">FAS1 domain-containing protein</fullName>
    </recommendedName>
</protein>
<evidence type="ECO:0000259" key="2">
    <source>
        <dbReference type="PROSITE" id="PS50213"/>
    </source>
</evidence>
<dbReference type="SMART" id="SM00554">
    <property type="entry name" value="FAS1"/>
    <property type="match status" value="1"/>
</dbReference>
<organism evidence="3 4">
    <name type="scientific">Gonium pectorale</name>
    <name type="common">Green alga</name>
    <dbReference type="NCBI Taxonomy" id="33097"/>
    <lineage>
        <taxon>Eukaryota</taxon>
        <taxon>Viridiplantae</taxon>
        <taxon>Chlorophyta</taxon>
        <taxon>core chlorophytes</taxon>
        <taxon>Chlorophyceae</taxon>
        <taxon>CS clade</taxon>
        <taxon>Chlamydomonadales</taxon>
        <taxon>Volvocaceae</taxon>
        <taxon>Gonium</taxon>
    </lineage>
</organism>
<gene>
    <name evidence="3" type="ORF">GPECTOR_26g474</name>
</gene>
<dbReference type="Pfam" id="PF02469">
    <property type="entry name" value="Fasciclin"/>
    <property type="match status" value="1"/>
</dbReference>
<evidence type="ECO:0000256" key="1">
    <source>
        <dbReference type="SAM" id="SignalP"/>
    </source>
</evidence>
<dbReference type="PANTHER" id="PTHR10900">
    <property type="entry name" value="PERIOSTIN-RELATED"/>
    <property type="match status" value="1"/>
</dbReference>
<feature type="domain" description="FAS1" evidence="2">
    <location>
        <begin position="53"/>
        <end position="206"/>
    </location>
</feature>
<dbReference type="GO" id="GO:0005615">
    <property type="term" value="C:extracellular space"/>
    <property type="evidence" value="ECO:0007669"/>
    <property type="project" value="TreeGrafter"/>
</dbReference>